<evidence type="ECO:0000259" key="2">
    <source>
        <dbReference type="Pfam" id="PF07075"/>
    </source>
</evidence>
<reference evidence="4 5" key="1">
    <citation type="journal article" date="2016" name="Genome Announc.">
        <title>Draft Genome Sequence of Criibacterium bergeronii gen. nov., sp. nov., Strain CCRI-22567T, Isolated from a Vaginal Sample from a Woman with Bacterial Vaginosis.</title>
        <authorList>
            <person name="Maheux A.F."/>
            <person name="Berube E."/>
            <person name="Boudreau D.K."/>
            <person name="Raymond F."/>
            <person name="Corbeil J."/>
            <person name="Roy P.H."/>
            <person name="Boissinot M."/>
            <person name="Omar R.F."/>
        </authorList>
    </citation>
    <scope>NUCLEOTIDE SEQUENCE [LARGE SCALE GENOMIC DNA]</scope>
    <source>
        <strain evidence="4 5">CCRI-22567</strain>
    </source>
</reference>
<dbReference type="PANTHER" id="PTHR42915:SF1">
    <property type="entry name" value="PEPTIDOGLYCAN BETA-N-ACETYLMURAMIDASE NAMZ"/>
    <property type="match status" value="1"/>
</dbReference>
<comment type="caution">
    <text evidence="4">The sequence shown here is derived from an EMBL/GenBank/DDBJ whole genome shotgun (WGS) entry which is preliminary data.</text>
</comment>
<keyword evidence="1" id="KW-0732">Signal</keyword>
<dbReference type="InterPro" id="IPR008302">
    <property type="entry name" value="NamZ"/>
</dbReference>
<dbReference type="Pfam" id="PF20732">
    <property type="entry name" value="NamZ_C"/>
    <property type="match status" value="1"/>
</dbReference>
<dbReference type="Pfam" id="PF07075">
    <property type="entry name" value="NamZ_N"/>
    <property type="match status" value="1"/>
</dbReference>
<feature type="chain" id="PRO_5017044443" evidence="1">
    <location>
        <begin position="26"/>
        <end position="436"/>
    </location>
</feature>
<feature type="domain" description="Peptidoglycan beta-N-acetylmuramidase NamZ N-terminal" evidence="2">
    <location>
        <begin position="89"/>
        <end position="288"/>
    </location>
</feature>
<dbReference type="InterPro" id="IPR048502">
    <property type="entry name" value="NamZ_N"/>
</dbReference>
<proteinExistence type="predicted"/>
<evidence type="ECO:0000313" key="5">
    <source>
        <dbReference type="Proteomes" id="UP000093352"/>
    </source>
</evidence>
<evidence type="ECO:0000259" key="3">
    <source>
        <dbReference type="Pfam" id="PF20732"/>
    </source>
</evidence>
<feature type="signal peptide" evidence="1">
    <location>
        <begin position="1"/>
        <end position="25"/>
    </location>
</feature>
<dbReference type="GO" id="GO:0033922">
    <property type="term" value="F:peptidoglycan beta-N-acetylmuramidase activity"/>
    <property type="evidence" value="ECO:0007669"/>
    <property type="project" value="InterPro"/>
</dbReference>
<dbReference type="EMBL" id="MBEW02000004">
    <property type="protein sequence ID" value="RDY21813.1"/>
    <property type="molecule type" value="Genomic_DNA"/>
</dbReference>
<dbReference type="AlphaFoldDB" id="A0A371IMU3"/>
<dbReference type="PANTHER" id="PTHR42915">
    <property type="entry name" value="HYPOTHETICAL 460 KDA PROTEIN IN FEUA-SIGW INTERGENIC REGION [PRECURSOR]"/>
    <property type="match status" value="1"/>
</dbReference>
<protein>
    <submittedName>
        <fullName evidence="4">DUF1343 domain-containing protein</fullName>
    </submittedName>
</protein>
<evidence type="ECO:0000256" key="1">
    <source>
        <dbReference type="SAM" id="SignalP"/>
    </source>
</evidence>
<accession>A0A371IMU3</accession>
<dbReference type="RefSeq" id="WP_068912632.1">
    <property type="nucleotide sequence ID" value="NZ_MBEW02000004.1"/>
</dbReference>
<keyword evidence="5" id="KW-1185">Reference proteome</keyword>
<evidence type="ECO:0000313" key="4">
    <source>
        <dbReference type="EMBL" id="RDY21813.1"/>
    </source>
</evidence>
<organism evidence="4 5">
    <name type="scientific">Criibacterium bergeronii</name>
    <dbReference type="NCBI Taxonomy" id="1871336"/>
    <lineage>
        <taxon>Bacteria</taxon>
        <taxon>Bacillati</taxon>
        <taxon>Bacillota</taxon>
        <taxon>Clostridia</taxon>
        <taxon>Peptostreptococcales</taxon>
        <taxon>Filifactoraceae</taxon>
        <taxon>Criibacterium</taxon>
    </lineage>
</organism>
<dbReference type="STRING" id="1871336.BBG48_02835"/>
<sequence>MKKNLFLFTLEFSFLLFLSASPTFAADFSVLDSFINFKNPAAVQHTPVTQNISYKPDLINATKDNGQVILGDERIFTSEFSYLIDGKNVGAVVNQTSVNSLGENLKVTLNNYKKANLVALYAPEHGIDGTIKAGAYISSTKDTATGKTIYSLYQATREPSYDMMKNIDVMLFDLQDIGSRTYTYTSTMNKCMIACKKYGVKMVVLDRPNPVSCKYTQGFINTDEALSFVGIDNTPMAHGLTAGELAQFFNRKIGCDLAVVPMKNYTRDMIWQDTGLTFMQTSPNIPTIEAAFGYMATGMSDGTGLGMADYFSWSGMSGLNSKAFAEQMNLYNLPGVRFIPENKGTRGGVRLNVTDYHTFNPARTGYYLMATANKLKTLRFQVYTAKGKPTMFYKISGDKALANALLQFKSPMEIESMYRQACENFKAETQRYHLYN</sequence>
<feature type="domain" description="Peptidoglycan beta-N-acetylmuramidase NamZ C-terminal" evidence="3">
    <location>
        <begin position="293"/>
        <end position="435"/>
    </location>
</feature>
<dbReference type="Proteomes" id="UP000093352">
    <property type="component" value="Unassembled WGS sequence"/>
</dbReference>
<dbReference type="Gene3D" id="3.90.1150.140">
    <property type="match status" value="1"/>
</dbReference>
<name>A0A371IMU3_9FIRM</name>
<dbReference type="InterPro" id="IPR048503">
    <property type="entry name" value="NamZ_C"/>
</dbReference>
<dbReference type="Gene3D" id="3.40.50.12170">
    <property type="entry name" value="Uncharacterised protein PF07075, DUF1343"/>
    <property type="match status" value="1"/>
</dbReference>
<dbReference type="PIRSF" id="PIRSF016719">
    <property type="entry name" value="UCP016719"/>
    <property type="match status" value="1"/>
</dbReference>
<gene>
    <name evidence="4" type="ORF">BBG48_003000</name>
</gene>